<keyword evidence="1" id="KW-0812">Transmembrane</keyword>
<keyword evidence="1" id="KW-1133">Transmembrane helix</keyword>
<dbReference type="RefSeq" id="WP_123778986.1">
    <property type="nucleotide sequence ID" value="NZ_RKMG01000001.1"/>
</dbReference>
<evidence type="ECO:0000256" key="1">
    <source>
        <dbReference type="SAM" id="Phobius"/>
    </source>
</evidence>
<protein>
    <recommendedName>
        <fullName evidence="4">DUF4305 domain-containing protein</fullName>
    </recommendedName>
</protein>
<dbReference type="AlphaFoldDB" id="A0A3N4H256"/>
<proteinExistence type="predicted"/>
<dbReference type="Proteomes" id="UP000273977">
    <property type="component" value="Unassembled WGS sequence"/>
</dbReference>
<feature type="transmembrane region" description="Helical" evidence="1">
    <location>
        <begin position="7"/>
        <end position="25"/>
    </location>
</feature>
<name>A0A3N4H256_9LACT</name>
<keyword evidence="3" id="KW-1185">Reference proteome</keyword>
<organism evidence="2 3">
    <name type="scientific">Aerococcus agrisoli</name>
    <dbReference type="NCBI Taxonomy" id="2487350"/>
    <lineage>
        <taxon>Bacteria</taxon>
        <taxon>Bacillati</taxon>
        <taxon>Bacillota</taxon>
        <taxon>Bacilli</taxon>
        <taxon>Lactobacillales</taxon>
        <taxon>Aerococcaceae</taxon>
        <taxon>Aerococcus</taxon>
    </lineage>
</organism>
<sequence>MLKAPVIFLLLFKILFIFVAMTYAVDSVRLTGWDWTVYLTIGVAAYEVVDLIKTIDILRYIKRIKK</sequence>
<accession>A0A3N4H256</accession>
<keyword evidence="1" id="KW-0472">Membrane</keyword>
<evidence type="ECO:0000313" key="2">
    <source>
        <dbReference type="EMBL" id="RPA65451.1"/>
    </source>
</evidence>
<dbReference type="EMBL" id="RKMG01000001">
    <property type="protein sequence ID" value="RPA65451.1"/>
    <property type="molecule type" value="Genomic_DNA"/>
</dbReference>
<comment type="caution">
    <text evidence="2">The sequence shown here is derived from an EMBL/GenBank/DDBJ whole genome shotgun (WGS) entry which is preliminary data.</text>
</comment>
<dbReference type="OrthoDB" id="2136222at2"/>
<reference evidence="2 3" key="1">
    <citation type="submission" date="2018-11" db="EMBL/GenBank/DDBJ databases">
        <title>Aerococcus sp. SJQ22, whole genome shotgun sequence.</title>
        <authorList>
            <person name="Sun L."/>
            <person name="Gao X."/>
            <person name="Chen W."/>
            <person name="Huang K."/>
        </authorList>
    </citation>
    <scope>NUCLEOTIDE SEQUENCE [LARGE SCALE GENOMIC DNA]</scope>
    <source>
        <strain evidence="2 3">SJQ22</strain>
    </source>
</reference>
<evidence type="ECO:0000313" key="3">
    <source>
        <dbReference type="Proteomes" id="UP000273977"/>
    </source>
</evidence>
<feature type="transmembrane region" description="Helical" evidence="1">
    <location>
        <begin position="37"/>
        <end position="58"/>
    </location>
</feature>
<evidence type="ECO:0008006" key="4">
    <source>
        <dbReference type="Google" id="ProtNLM"/>
    </source>
</evidence>
<gene>
    <name evidence="2" type="ORF">EF384_00160</name>
</gene>